<reference evidence="1 2" key="1">
    <citation type="submission" date="2021-04" db="EMBL/GenBank/DDBJ databases">
        <authorList>
            <person name="Pira H."/>
            <person name="Risdian C."/>
            <person name="Wink J."/>
        </authorList>
    </citation>
    <scope>NUCLEOTIDE SEQUENCE [LARGE SCALE GENOMIC DNA]</scope>
    <source>
        <strain evidence="1 2">WH131</strain>
    </source>
</reference>
<organism evidence="1 2">
    <name type="scientific">Erythrobacter ani</name>
    <dbReference type="NCBI Taxonomy" id="2827235"/>
    <lineage>
        <taxon>Bacteria</taxon>
        <taxon>Pseudomonadati</taxon>
        <taxon>Pseudomonadota</taxon>
        <taxon>Alphaproteobacteria</taxon>
        <taxon>Sphingomonadales</taxon>
        <taxon>Erythrobacteraceae</taxon>
        <taxon>Erythrobacter/Porphyrobacter group</taxon>
        <taxon>Erythrobacter</taxon>
    </lineage>
</organism>
<keyword evidence="2" id="KW-1185">Reference proteome</keyword>
<accession>A0ABS6SP21</accession>
<evidence type="ECO:0008006" key="3">
    <source>
        <dbReference type="Google" id="ProtNLM"/>
    </source>
</evidence>
<name>A0ABS6SP21_9SPHN</name>
<evidence type="ECO:0000313" key="1">
    <source>
        <dbReference type="EMBL" id="MBV7266379.1"/>
    </source>
</evidence>
<comment type="caution">
    <text evidence="1">The sequence shown here is derived from an EMBL/GenBank/DDBJ whole genome shotgun (WGS) entry which is preliminary data.</text>
</comment>
<dbReference type="Proteomes" id="UP000699975">
    <property type="component" value="Unassembled WGS sequence"/>
</dbReference>
<protein>
    <recommendedName>
        <fullName evidence="3">Cupin domain-containing protein</fullName>
    </recommendedName>
</protein>
<sequence length="105" mass="11556">MGSGATQTSTARARRFDTPCTISVEQSSEHFHAHVELDGEVELQPGDKVRVHGDPITIPFGHSAVFERAATVTRAGPVERAMTRLAAYFDLKELYEVSFNPGRIK</sequence>
<evidence type="ECO:0000313" key="2">
    <source>
        <dbReference type="Proteomes" id="UP000699975"/>
    </source>
</evidence>
<dbReference type="EMBL" id="JAGSPB010000002">
    <property type="protein sequence ID" value="MBV7266379.1"/>
    <property type="molecule type" value="Genomic_DNA"/>
</dbReference>
<proteinExistence type="predicted"/>
<dbReference type="RefSeq" id="WP_218316985.1">
    <property type="nucleotide sequence ID" value="NZ_JAGSPB010000002.1"/>
</dbReference>
<gene>
    <name evidence="1" type="ORF">KCG45_09330</name>
</gene>